<feature type="region of interest" description="Disordered" evidence="1">
    <location>
        <begin position="123"/>
        <end position="211"/>
    </location>
</feature>
<feature type="signal peptide" evidence="2">
    <location>
        <begin position="1"/>
        <end position="24"/>
    </location>
</feature>
<keyword evidence="2" id="KW-0732">Signal</keyword>
<dbReference type="AlphaFoldDB" id="A0A423T8Q0"/>
<reference evidence="3 4" key="2">
    <citation type="submission" date="2019-01" db="EMBL/GenBank/DDBJ databases">
        <title>The decoding of complex shrimp genome reveals the adaptation for benthos swimmer, frequently molting mechanism and breeding impact on genome.</title>
        <authorList>
            <person name="Sun Y."/>
            <person name="Gao Y."/>
            <person name="Yu Y."/>
        </authorList>
    </citation>
    <scope>NUCLEOTIDE SEQUENCE [LARGE SCALE GENOMIC DNA]</scope>
    <source>
        <tissue evidence="3">Muscle</tissue>
    </source>
</reference>
<gene>
    <name evidence="3" type="ORF">C7M84_008768</name>
</gene>
<dbReference type="OrthoDB" id="6363866at2759"/>
<dbReference type="EMBL" id="QCYY01002107">
    <property type="protein sequence ID" value="ROT72828.1"/>
    <property type="molecule type" value="Genomic_DNA"/>
</dbReference>
<evidence type="ECO:0000313" key="4">
    <source>
        <dbReference type="Proteomes" id="UP000283509"/>
    </source>
</evidence>
<reference evidence="3 4" key="1">
    <citation type="submission" date="2018-04" db="EMBL/GenBank/DDBJ databases">
        <authorList>
            <person name="Zhang X."/>
            <person name="Yuan J."/>
            <person name="Li F."/>
            <person name="Xiang J."/>
        </authorList>
    </citation>
    <scope>NUCLEOTIDE SEQUENCE [LARGE SCALE GENOMIC DNA]</scope>
    <source>
        <tissue evidence="3">Muscle</tissue>
    </source>
</reference>
<dbReference type="Proteomes" id="UP000283509">
    <property type="component" value="Unassembled WGS sequence"/>
</dbReference>
<sequence>MQHLHMEALRICHVICLVFVAVWAGPVTGQGDLLALESSVGGAMSVVPPPEEVDTNMLMPEHRGERMPGANIRRQFDVQQPARQPSSPARSPLTGIAQQAGEYMRRISDYFYWFLSGSPPITRKKTSVRYQQRPVRRQQQHGKAPIRRQYNQRRQPMRRKQQPPSNNQPVYIRGRKVAAEEQNSPFREGFPPDASRCQPPSGLGAKRSSLK</sequence>
<feature type="chain" id="PRO_5019212726" evidence="2">
    <location>
        <begin position="25"/>
        <end position="211"/>
    </location>
</feature>
<evidence type="ECO:0000256" key="2">
    <source>
        <dbReference type="SAM" id="SignalP"/>
    </source>
</evidence>
<proteinExistence type="predicted"/>
<comment type="caution">
    <text evidence="3">The sequence shown here is derived from an EMBL/GenBank/DDBJ whole genome shotgun (WGS) entry which is preliminary data.</text>
</comment>
<feature type="compositionally biased region" description="Basic residues" evidence="1">
    <location>
        <begin position="134"/>
        <end position="146"/>
    </location>
</feature>
<protein>
    <submittedName>
        <fullName evidence="3">Uncharacterized protein</fullName>
    </submittedName>
</protein>
<evidence type="ECO:0000313" key="3">
    <source>
        <dbReference type="EMBL" id="ROT72828.1"/>
    </source>
</evidence>
<accession>A0A423T8Q0</accession>
<keyword evidence="4" id="KW-1185">Reference proteome</keyword>
<evidence type="ECO:0000256" key="1">
    <source>
        <dbReference type="SAM" id="MobiDB-lite"/>
    </source>
</evidence>
<name>A0A423T8Q0_PENVA</name>
<organism evidence="3 4">
    <name type="scientific">Penaeus vannamei</name>
    <name type="common">Whiteleg shrimp</name>
    <name type="synonym">Litopenaeus vannamei</name>
    <dbReference type="NCBI Taxonomy" id="6689"/>
    <lineage>
        <taxon>Eukaryota</taxon>
        <taxon>Metazoa</taxon>
        <taxon>Ecdysozoa</taxon>
        <taxon>Arthropoda</taxon>
        <taxon>Crustacea</taxon>
        <taxon>Multicrustacea</taxon>
        <taxon>Malacostraca</taxon>
        <taxon>Eumalacostraca</taxon>
        <taxon>Eucarida</taxon>
        <taxon>Decapoda</taxon>
        <taxon>Dendrobranchiata</taxon>
        <taxon>Penaeoidea</taxon>
        <taxon>Penaeidae</taxon>
        <taxon>Penaeus</taxon>
    </lineage>
</organism>